<proteinExistence type="inferred from homology"/>
<dbReference type="InterPro" id="IPR011990">
    <property type="entry name" value="TPR-like_helical_dom_sf"/>
</dbReference>
<dbReference type="PROSITE" id="PS51257">
    <property type="entry name" value="PROKAR_LIPOPROTEIN"/>
    <property type="match status" value="1"/>
</dbReference>
<dbReference type="Pfam" id="PF07980">
    <property type="entry name" value="SusD_RagB"/>
    <property type="match status" value="1"/>
</dbReference>
<dbReference type="EMBL" id="JAAVTK010000012">
    <property type="protein sequence ID" value="NKI90977.1"/>
    <property type="molecule type" value="Genomic_DNA"/>
</dbReference>
<dbReference type="CDD" id="cd08977">
    <property type="entry name" value="SusD"/>
    <property type="match status" value="1"/>
</dbReference>
<dbReference type="Gene3D" id="1.25.40.390">
    <property type="match status" value="1"/>
</dbReference>
<name>A0ABX1HPC2_9BACT</name>
<dbReference type="SUPFAM" id="SSF48452">
    <property type="entry name" value="TPR-like"/>
    <property type="match status" value="1"/>
</dbReference>
<keyword evidence="3" id="KW-0732">Signal</keyword>
<feature type="domain" description="SusD-like N-terminal" evidence="7">
    <location>
        <begin position="24"/>
        <end position="227"/>
    </location>
</feature>
<reference evidence="8 9" key="1">
    <citation type="submission" date="2020-03" db="EMBL/GenBank/DDBJ databases">
        <title>Genomic Encyclopedia of Type Strains, Phase IV (KMG-V): Genome sequencing to study the core and pangenomes of soil and plant-associated prokaryotes.</title>
        <authorList>
            <person name="Whitman W."/>
        </authorList>
    </citation>
    <scope>NUCLEOTIDE SEQUENCE [LARGE SCALE GENOMIC DNA]</scope>
    <source>
        <strain evidence="8 9">1B</strain>
    </source>
</reference>
<dbReference type="InterPro" id="IPR033985">
    <property type="entry name" value="SusD-like_N"/>
</dbReference>
<evidence type="ECO:0000259" key="7">
    <source>
        <dbReference type="Pfam" id="PF14322"/>
    </source>
</evidence>
<evidence type="ECO:0000313" key="9">
    <source>
        <dbReference type="Proteomes" id="UP000717634"/>
    </source>
</evidence>
<dbReference type="Proteomes" id="UP000717634">
    <property type="component" value="Unassembled WGS sequence"/>
</dbReference>
<accession>A0ABX1HPC2</accession>
<dbReference type="Pfam" id="PF14322">
    <property type="entry name" value="SusD-like_3"/>
    <property type="match status" value="1"/>
</dbReference>
<evidence type="ECO:0000256" key="1">
    <source>
        <dbReference type="ARBA" id="ARBA00004442"/>
    </source>
</evidence>
<keyword evidence="4" id="KW-0472">Membrane</keyword>
<evidence type="ECO:0000313" key="8">
    <source>
        <dbReference type="EMBL" id="NKI90977.1"/>
    </source>
</evidence>
<dbReference type="RefSeq" id="WP_168674559.1">
    <property type="nucleotide sequence ID" value="NZ_JAAVTK010000012.1"/>
</dbReference>
<gene>
    <name evidence="8" type="ORF">HBN54_003589</name>
</gene>
<evidence type="ECO:0000256" key="4">
    <source>
        <dbReference type="ARBA" id="ARBA00023136"/>
    </source>
</evidence>
<comment type="caution">
    <text evidence="8">The sequence shown here is derived from an EMBL/GenBank/DDBJ whole genome shotgun (WGS) entry which is preliminary data.</text>
</comment>
<evidence type="ECO:0000259" key="6">
    <source>
        <dbReference type="Pfam" id="PF07980"/>
    </source>
</evidence>
<evidence type="ECO:0000256" key="5">
    <source>
        <dbReference type="ARBA" id="ARBA00023237"/>
    </source>
</evidence>
<evidence type="ECO:0000256" key="2">
    <source>
        <dbReference type="ARBA" id="ARBA00006275"/>
    </source>
</evidence>
<organism evidence="8 9">
    <name type="scientific">Hymenobacter artigasi</name>
    <dbReference type="NCBI Taxonomy" id="2719616"/>
    <lineage>
        <taxon>Bacteria</taxon>
        <taxon>Pseudomonadati</taxon>
        <taxon>Bacteroidota</taxon>
        <taxon>Cytophagia</taxon>
        <taxon>Cytophagales</taxon>
        <taxon>Hymenobacteraceae</taxon>
        <taxon>Hymenobacter</taxon>
    </lineage>
</organism>
<comment type="similarity">
    <text evidence="2">Belongs to the SusD family.</text>
</comment>
<keyword evidence="5" id="KW-0998">Cell outer membrane</keyword>
<sequence length="544" mass="60071">MKKSVLLASLGLAVGMAGLSSCKDYLDTKPEDFVAPQDFYKTEAQLTAALMGVYTKLGQEVTYTGSTEESTYSRFLSLEAPSATDEMLARSNTTPAVSQYGYDASYGNLVNCWGNLYEAINRANVLLESLDRSTATAAVKDQIRGEALFLRAYYHFVLVSYWGDVPLKLTSTQAATDVNIARTPAAQVYTQVIKDMTTAEGLLKNGADWGNSGRISKTAAEGILCRVNMYAAGRLKDASKYADARTWALKVMNSGQHGLNPDYSQIFKNELADVYELREAMWEVEFNGTGVGSIYNEAGRFGSTLGVRNDIADKGFMQGTYVATGVQYALYGTGDLRRDWNIATYYYPSYDATKGPTAYASTYTWGRYINKWRRENETYRPYAKNLGPTNWPLLRYADVLLMFAEADNEVNGAPTAAGVAAINQVRRRAYGLPIATPSATVDVPASLSKTDFFNRIKDERARELAFEGFRKLDLLRWGIFLTTMKAMIPIISTQAPSSSNNALGYNGRTSSLVPYQNVSARDEYFPIPSNELSLNSAMTQNPGW</sequence>
<comment type="subcellular location">
    <subcellularLocation>
        <location evidence="1">Cell outer membrane</location>
    </subcellularLocation>
</comment>
<evidence type="ECO:0000256" key="3">
    <source>
        <dbReference type="ARBA" id="ARBA00022729"/>
    </source>
</evidence>
<protein>
    <recommendedName>
        <fullName evidence="10">RagB/SusD family nutrient uptake outer membrane protein</fullName>
    </recommendedName>
</protein>
<keyword evidence="9" id="KW-1185">Reference proteome</keyword>
<evidence type="ECO:0008006" key="10">
    <source>
        <dbReference type="Google" id="ProtNLM"/>
    </source>
</evidence>
<dbReference type="InterPro" id="IPR012944">
    <property type="entry name" value="SusD_RagB_dom"/>
</dbReference>
<feature type="domain" description="RagB/SusD" evidence="6">
    <location>
        <begin position="332"/>
        <end position="544"/>
    </location>
</feature>